<evidence type="ECO:0000259" key="4">
    <source>
        <dbReference type="PROSITE" id="PS51891"/>
    </source>
</evidence>
<evidence type="ECO:0000256" key="1">
    <source>
        <dbReference type="ARBA" id="ARBA00005495"/>
    </source>
</evidence>
<protein>
    <submittedName>
        <fullName evidence="5">Aldehyde-activating protein</fullName>
    </submittedName>
</protein>
<dbReference type="InterPro" id="IPR011057">
    <property type="entry name" value="Mss4-like_sf"/>
</dbReference>
<dbReference type="PANTHER" id="PTHR28620:SF1">
    <property type="entry name" value="CENP-V_GFA DOMAIN-CONTAINING PROTEIN"/>
    <property type="match status" value="1"/>
</dbReference>
<comment type="similarity">
    <text evidence="1">Belongs to the Gfa family.</text>
</comment>
<proteinExistence type="inferred from homology"/>
<keyword evidence="2" id="KW-0479">Metal-binding</keyword>
<evidence type="ECO:0000313" key="5">
    <source>
        <dbReference type="EMBL" id="KYG69225.1"/>
    </source>
</evidence>
<dbReference type="Gene3D" id="2.170.150.70">
    <property type="match status" value="1"/>
</dbReference>
<feature type="domain" description="CENP-V/GFA" evidence="4">
    <location>
        <begin position="4"/>
        <end position="127"/>
    </location>
</feature>
<keyword evidence="3" id="KW-0862">Zinc</keyword>
<dbReference type="AlphaFoldDB" id="A0A162GYC9"/>
<name>A0A162GYC9_BDEBC</name>
<dbReference type="InterPro" id="IPR052355">
    <property type="entry name" value="CENP-V-like"/>
</dbReference>
<evidence type="ECO:0000313" key="6">
    <source>
        <dbReference type="Proteomes" id="UP000075799"/>
    </source>
</evidence>
<accession>A0A162GYC9</accession>
<gene>
    <name evidence="5" type="ORF">AZI87_08435</name>
</gene>
<sequence length="138" mass="15464">MKILKGSCHCKNIEVEVGIETDPANLQPRSCDCDFCVKHHAAYVSDPRGFLKIQYKSESLLGLYKQGTGTADFIFCQNCGILVGVIYKTPATIYGAVHSHILEANFQEEVTVSPKKLDKQAKTQRWEEVWFPDVMLGP</sequence>
<dbReference type="GO" id="GO:0016846">
    <property type="term" value="F:carbon-sulfur lyase activity"/>
    <property type="evidence" value="ECO:0007669"/>
    <property type="project" value="InterPro"/>
</dbReference>
<dbReference type="SUPFAM" id="SSF51316">
    <property type="entry name" value="Mss4-like"/>
    <property type="match status" value="1"/>
</dbReference>
<dbReference type="Pfam" id="PF04828">
    <property type="entry name" value="GFA"/>
    <property type="match status" value="1"/>
</dbReference>
<dbReference type="Proteomes" id="UP000075799">
    <property type="component" value="Unassembled WGS sequence"/>
</dbReference>
<dbReference type="PROSITE" id="PS51891">
    <property type="entry name" value="CENP_V_GFA"/>
    <property type="match status" value="1"/>
</dbReference>
<comment type="caution">
    <text evidence="5">The sequence shown here is derived from an EMBL/GenBank/DDBJ whole genome shotgun (WGS) entry which is preliminary data.</text>
</comment>
<reference evidence="5 6" key="1">
    <citation type="submission" date="2016-03" db="EMBL/GenBank/DDBJ databases">
        <authorList>
            <person name="Ploux O."/>
        </authorList>
    </citation>
    <scope>NUCLEOTIDE SEQUENCE [LARGE SCALE GENOMIC DNA]</scope>
    <source>
        <strain evidence="5 6">EC13</strain>
    </source>
</reference>
<dbReference type="RefSeq" id="WP_063206124.1">
    <property type="nucleotide sequence ID" value="NZ_LUKD01000001.1"/>
</dbReference>
<dbReference type="InterPro" id="IPR006913">
    <property type="entry name" value="CENP-V/GFA"/>
</dbReference>
<dbReference type="OrthoDB" id="9805575at2"/>
<dbReference type="EMBL" id="LUKD01000001">
    <property type="protein sequence ID" value="KYG69225.1"/>
    <property type="molecule type" value="Genomic_DNA"/>
</dbReference>
<evidence type="ECO:0000256" key="3">
    <source>
        <dbReference type="ARBA" id="ARBA00022833"/>
    </source>
</evidence>
<organism evidence="5 6">
    <name type="scientific">Bdellovibrio bacteriovorus</name>
    <dbReference type="NCBI Taxonomy" id="959"/>
    <lineage>
        <taxon>Bacteria</taxon>
        <taxon>Pseudomonadati</taxon>
        <taxon>Bdellovibrionota</taxon>
        <taxon>Bdellovibrionia</taxon>
        <taxon>Bdellovibrionales</taxon>
        <taxon>Pseudobdellovibrionaceae</taxon>
        <taxon>Bdellovibrio</taxon>
    </lineage>
</organism>
<evidence type="ECO:0000256" key="2">
    <source>
        <dbReference type="ARBA" id="ARBA00022723"/>
    </source>
</evidence>
<dbReference type="PANTHER" id="PTHR28620">
    <property type="entry name" value="CENTROMERE PROTEIN V"/>
    <property type="match status" value="1"/>
</dbReference>
<dbReference type="GO" id="GO:0046872">
    <property type="term" value="F:metal ion binding"/>
    <property type="evidence" value="ECO:0007669"/>
    <property type="project" value="UniProtKB-KW"/>
</dbReference>